<evidence type="ECO:0000313" key="4">
    <source>
        <dbReference type="Proteomes" id="UP000701853"/>
    </source>
</evidence>
<feature type="domain" description="Retrotransposon gag" evidence="2">
    <location>
        <begin position="178"/>
        <end position="270"/>
    </location>
</feature>
<feature type="compositionally biased region" description="Basic residues" evidence="1">
    <location>
        <begin position="669"/>
        <end position="687"/>
    </location>
</feature>
<feature type="compositionally biased region" description="Basic and acidic residues" evidence="1">
    <location>
        <begin position="460"/>
        <end position="478"/>
    </location>
</feature>
<reference evidence="3 4" key="1">
    <citation type="journal article" date="2021" name="bioRxiv">
        <title>The Gossypium anomalum genome as a resource for cotton improvement and evolutionary analysis of hybrid incompatibility.</title>
        <authorList>
            <person name="Grover C.E."/>
            <person name="Yuan D."/>
            <person name="Arick M.A."/>
            <person name="Miller E.R."/>
            <person name="Hu G."/>
            <person name="Peterson D.G."/>
            <person name="Wendel J.F."/>
            <person name="Udall J.A."/>
        </authorList>
    </citation>
    <scope>NUCLEOTIDE SEQUENCE [LARGE SCALE GENOMIC DNA]</scope>
    <source>
        <strain evidence="3">JFW-Udall</strain>
        <tissue evidence="3">Leaf</tissue>
    </source>
</reference>
<evidence type="ECO:0000313" key="3">
    <source>
        <dbReference type="EMBL" id="KAG8498202.1"/>
    </source>
</evidence>
<dbReference type="EMBL" id="JAHUZN010000003">
    <property type="protein sequence ID" value="KAG8498202.1"/>
    <property type="molecule type" value="Genomic_DNA"/>
</dbReference>
<dbReference type="AlphaFoldDB" id="A0A8J6D4F7"/>
<sequence length="841" mass="93994">MSKEEFEQRWARKGLREMLSAVEVRVGKLEEFMEDVKESDNARGESVEDMKEQFRDFVTTCLTSQRDNVQELLNSQWKKLTERNNALEAMVKALREETMATTLALSTRIEELEGELALCRAAVGEGVSSAALSNEYVPKPKEFVGTRSACDVDNFLWRMENYFRAKGIVDDAGKVQTASLFLTDIALLWWRGRTTDKRQGEIGTWQEFQCELKGQFYPEFAEEEARAKLQGITQRGTVGEYVREFKELMLQVSDVTEREAMLAFQEGLKPWVRQEVEQRGVQKLSEAMTVAVSVVKLGLGKDKLGSSKSEERGVCEGNHKEDTDEYGKGNGDNCGNGKPRVGKKKPKRKRDKLKCFLCDGPHMLKKCPMKFALRKKPVDKALGLGSSARGVEAKEAESEKKPVECFLCHGPHRLRRRPRKYVIHGKDGADTEPKKLGSSKGKVETKRAKRSKSVIEGNDGADKEPKKLGSSKGKAEAKRAKRSKKKRVKCFLCRGPHKLRNCPKQAVVKGKAMSEHGESSEGLLPKEEVSLSSNLEEEVAMKTVKLGPMRLKSSEASELAESLTRLPPMGEVGGASGFKEKEAMHVGQLTRVNAKVHSEHSDNVLHSNSLTWRERRGPFEVLEQGGRETVGKATPSVVNHEDSVRGELECGQGSDITPCRRDVQTSRTARVKKRRKPRQKSQRKGRAKATSGIRGESSQCHSGVATRTLREWVGENVTGQSSKPVTIEPNASDGGLLLRWGSFGPRELARFKELLEKPVRLKPASFGIRPLVTGLDLSSRNPCGLRRFARPNPPKSAFLRTMRIPQELLQGTNLYSGSVCAKRSYKQANESQRKNAHKVFE</sequence>
<name>A0A8J6D4F7_9ROSI</name>
<dbReference type="Proteomes" id="UP000701853">
    <property type="component" value="Chromosome 3"/>
</dbReference>
<dbReference type="OrthoDB" id="1000367at2759"/>
<accession>A0A8J6D4F7</accession>
<feature type="compositionally biased region" description="Basic and acidic residues" evidence="1">
    <location>
        <begin position="306"/>
        <end position="327"/>
    </location>
</feature>
<feature type="region of interest" description="Disordered" evidence="1">
    <location>
        <begin position="624"/>
        <end position="703"/>
    </location>
</feature>
<organism evidence="3 4">
    <name type="scientific">Gossypium anomalum</name>
    <dbReference type="NCBI Taxonomy" id="47600"/>
    <lineage>
        <taxon>Eukaryota</taxon>
        <taxon>Viridiplantae</taxon>
        <taxon>Streptophyta</taxon>
        <taxon>Embryophyta</taxon>
        <taxon>Tracheophyta</taxon>
        <taxon>Spermatophyta</taxon>
        <taxon>Magnoliopsida</taxon>
        <taxon>eudicotyledons</taxon>
        <taxon>Gunneridae</taxon>
        <taxon>Pentapetalae</taxon>
        <taxon>rosids</taxon>
        <taxon>malvids</taxon>
        <taxon>Malvales</taxon>
        <taxon>Malvaceae</taxon>
        <taxon>Malvoideae</taxon>
        <taxon>Gossypium</taxon>
    </lineage>
</organism>
<protein>
    <recommendedName>
        <fullName evidence="2">Retrotransposon gag domain-containing protein</fullName>
    </recommendedName>
</protein>
<keyword evidence="4" id="KW-1185">Reference proteome</keyword>
<dbReference type="Pfam" id="PF03732">
    <property type="entry name" value="Retrotrans_gag"/>
    <property type="match status" value="1"/>
</dbReference>
<feature type="region of interest" description="Disordered" evidence="1">
    <location>
        <begin position="306"/>
        <end position="348"/>
    </location>
</feature>
<evidence type="ECO:0000256" key="1">
    <source>
        <dbReference type="SAM" id="MobiDB-lite"/>
    </source>
</evidence>
<dbReference type="InterPro" id="IPR005162">
    <property type="entry name" value="Retrotrans_gag_dom"/>
</dbReference>
<feature type="region of interest" description="Disordered" evidence="1">
    <location>
        <begin position="417"/>
        <end position="483"/>
    </location>
</feature>
<comment type="caution">
    <text evidence="3">The sequence shown here is derived from an EMBL/GenBank/DDBJ whole genome shotgun (WGS) entry which is preliminary data.</text>
</comment>
<proteinExistence type="predicted"/>
<gene>
    <name evidence="3" type="ORF">CXB51_007311</name>
</gene>
<feature type="compositionally biased region" description="Basic and acidic residues" evidence="1">
    <location>
        <begin position="424"/>
        <end position="446"/>
    </location>
</feature>
<feature type="compositionally biased region" description="Basic and acidic residues" evidence="1">
    <location>
        <begin position="639"/>
        <end position="648"/>
    </location>
</feature>
<evidence type="ECO:0000259" key="2">
    <source>
        <dbReference type="Pfam" id="PF03732"/>
    </source>
</evidence>